<comment type="similarity">
    <text evidence="2 15">Belongs to the mitochondrial carrier (TC 2.A.29) family.</text>
</comment>
<evidence type="ECO:0000256" key="5">
    <source>
        <dbReference type="ARBA" id="ARBA00022449"/>
    </source>
</evidence>
<reference evidence="17" key="1">
    <citation type="submission" date="2021-01" db="EMBL/GenBank/DDBJ databases">
        <authorList>
            <person name="Corre E."/>
            <person name="Pelletier E."/>
            <person name="Niang G."/>
            <person name="Scheremetjew M."/>
            <person name="Finn R."/>
            <person name="Kale V."/>
            <person name="Holt S."/>
            <person name="Cochrane G."/>
            <person name="Meng A."/>
            <person name="Brown T."/>
            <person name="Cohen L."/>
        </authorList>
    </citation>
    <scope>NUCLEOTIDE SEQUENCE</scope>
    <source>
        <strain evidence="17">UTEX LB 985</strain>
    </source>
</reference>
<dbReference type="Pfam" id="PF00153">
    <property type="entry name" value="Mito_carr"/>
    <property type="match status" value="3"/>
</dbReference>
<evidence type="ECO:0000256" key="6">
    <source>
        <dbReference type="ARBA" id="ARBA00022692"/>
    </source>
</evidence>
<keyword evidence="11 14" id="KW-0472">Membrane</keyword>
<sequence length="326" mass="34990">MVFNVSANKFVHPLHDDKMVAAAPAEGGGAIAFLKDFCAGGVAGAVAKTATAPIERVKLLIQTQDANPKIISGEVPRYTGIVNCFTRVSSEQGFSAFWRGNTVNVIRYFPTQAFNFAFKDTIKGLFPKYNSKTEFWKFFAANMASGGLAGAGSLTIVYPLDYARTRLASDVGSGTPQFSGLGDCLMKTMQSGGFFSMYAGFGVSVVGIVAYRGPYFGVFDTLKALNPWKADKGPVGLASKFAIAQFTAILAGFISYPFDTVRRRLQMQAEKPKEQWLYSGTVDCAVKIVKDEGLGAMFKGFAANVLRTLGGALVLVGYDEIKALLA</sequence>
<proteinExistence type="inferred from homology"/>
<keyword evidence="6 14" id="KW-0812">Transmembrane</keyword>
<keyword evidence="4 15" id="KW-0813">Transport</keyword>
<name>A0A7S2IZY5_9EUKA</name>
<dbReference type="GO" id="GO:0005743">
    <property type="term" value="C:mitochondrial inner membrane"/>
    <property type="evidence" value="ECO:0007669"/>
    <property type="project" value="UniProtKB-SubCell"/>
</dbReference>
<comment type="subcellular location">
    <subcellularLocation>
        <location evidence="16">Membrane</location>
        <topology evidence="16">Multi-pass membrane protein</topology>
    </subcellularLocation>
    <subcellularLocation>
        <location evidence="1">Mitochondrion inner membrane</location>
        <topology evidence="1">Multi-pass membrane protein</topology>
    </subcellularLocation>
</comment>
<evidence type="ECO:0000256" key="2">
    <source>
        <dbReference type="ARBA" id="ARBA00006375"/>
    </source>
</evidence>
<evidence type="ECO:0000256" key="8">
    <source>
        <dbReference type="ARBA" id="ARBA00022792"/>
    </source>
</evidence>
<evidence type="ECO:0000256" key="13">
    <source>
        <dbReference type="ARBA" id="ARBA00045250"/>
    </source>
</evidence>
<keyword evidence="7" id="KW-0677">Repeat</keyword>
<dbReference type="PROSITE" id="PS50920">
    <property type="entry name" value="SOLCAR"/>
    <property type="match status" value="3"/>
</dbReference>
<feature type="repeat" description="Solcar" evidence="14">
    <location>
        <begin position="31"/>
        <end position="125"/>
    </location>
</feature>
<evidence type="ECO:0000256" key="3">
    <source>
        <dbReference type="ARBA" id="ARBA00011245"/>
    </source>
</evidence>
<evidence type="ECO:0000256" key="12">
    <source>
        <dbReference type="ARBA" id="ARBA00024143"/>
    </source>
</evidence>
<dbReference type="GO" id="GO:1990544">
    <property type="term" value="P:mitochondrial ATP transmembrane transport"/>
    <property type="evidence" value="ECO:0007669"/>
    <property type="project" value="InterPro"/>
</dbReference>
<dbReference type="InterPro" id="IPR002067">
    <property type="entry name" value="MCP"/>
</dbReference>
<evidence type="ECO:0000256" key="15">
    <source>
        <dbReference type="RuleBase" id="RU000488"/>
    </source>
</evidence>
<accession>A0A7S2IZY5</accession>
<comment type="subunit">
    <text evidence="3 16">Monomer.</text>
</comment>
<dbReference type="PRINTS" id="PR00926">
    <property type="entry name" value="MITOCARRIER"/>
</dbReference>
<comment type="caution">
    <text evidence="16">Lacks conserved residue(s) required for the propagation of feature annotation.</text>
</comment>
<keyword evidence="8" id="KW-0999">Mitochondrion inner membrane</keyword>
<gene>
    <name evidence="17" type="ORF">CBRE1094_LOCUS39035</name>
</gene>
<dbReference type="GO" id="GO:0140021">
    <property type="term" value="P:mitochondrial ADP transmembrane transport"/>
    <property type="evidence" value="ECO:0007669"/>
    <property type="project" value="InterPro"/>
</dbReference>
<evidence type="ECO:0000256" key="10">
    <source>
        <dbReference type="ARBA" id="ARBA00023128"/>
    </source>
</evidence>
<dbReference type="Gene3D" id="1.50.40.10">
    <property type="entry name" value="Mitochondrial carrier domain"/>
    <property type="match status" value="1"/>
</dbReference>
<feature type="transmembrane region" description="Helical" evidence="16">
    <location>
        <begin position="237"/>
        <end position="258"/>
    </location>
</feature>
<keyword evidence="9 16" id="KW-1133">Transmembrane helix</keyword>
<dbReference type="InterPro" id="IPR023395">
    <property type="entry name" value="MCP_dom_sf"/>
</dbReference>
<evidence type="ECO:0000256" key="11">
    <source>
        <dbReference type="ARBA" id="ARBA00023136"/>
    </source>
</evidence>
<feature type="transmembrane region" description="Helical" evidence="16">
    <location>
        <begin position="195"/>
        <end position="217"/>
    </location>
</feature>
<evidence type="ECO:0000256" key="9">
    <source>
        <dbReference type="ARBA" id="ARBA00022989"/>
    </source>
</evidence>
<comment type="catalytic activity">
    <reaction evidence="12">
        <text>ADP(in) + ATP(out) = ADP(out) + ATP(in)</text>
        <dbReference type="Rhea" id="RHEA:34999"/>
        <dbReference type="ChEBI" id="CHEBI:30616"/>
        <dbReference type="ChEBI" id="CHEBI:456216"/>
    </reaction>
    <physiologicalReaction direction="left-to-right" evidence="12">
        <dbReference type="Rhea" id="RHEA:35000"/>
    </physiologicalReaction>
</comment>
<protein>
    <recommendedName>
        <fullName evidence="16">ADP/ATP translocase</fullName>
    </recommendedName>
    <alternativeName>
        <fullName evidence="16">ADP,ATP carrier protein</fullName>
    </alternativeName>
</protein>
<dbReference type="PANTHER" id="PTHR45635:SF14">
    <property type="entry name" value="ADP_ATP TRANSLOCASE"/>
    <property type="match status" value="1"/>
</dbReference>
<dbReference type="InterPro" id="IPR018108">
    <property type="entry name" value="MCP_transmembrane"/>
</dbReference>
<dbReference type="InterPro" id="IPR002113">
    <property type="entry name" value="ADT_euk_type"/>
</dbReference>
<dbReference type="SUPFAM" id="SSF103506">
    <property type="entry name" value="Mitochondrial carrier"/>
    <property type="match status" value="1"/>
</dbReference>
<comment type="function">
    <text evidence="16">Catalyzes the exchange of ADP and ATP across the membrane.</text>
</comment>
<comment type="function">
    <text evidence="13">ADP:ATP antiporter that mediates import of ADP into the mitochondrial matrix for ATP synthesis, and export of ATP out to fuel the cell. Cycles between the cytoplasmic-open state (c-state) and the matrix-open state (m-state): operates by the alternating access mechanism with a single substrate-binding site intermittently exposed to either the cytosolic (c-state) or matrix (m-state) side of the inner mitochondrial membrane.</text>
</comment>
<evidence type="ECO:0000256" key="7">
    <source>
        <dbReference type="ARBA" id="ARBA00022737"/>
    </source>
</evidence>
<dbReference type="PANTHER" id="PTHR45635">
    <property type="entry name" value="ADP,ATP CARRIER PROTEIN 1-RELATED-RELATED"/>
    <property type="match status" value="1"/>
</dbReference>
<evidence type="ECO:0000256" key="14">
    <source>
        <dbReference type="PROSITE-ProRule" id="PRU00282"/>
    </source>
</evidence>
<evidence type="ECO:0000256" key="1">
    <source>
        <dbReference type="ARBA" id="ARBA00004448"/>
    </source>
</evidence>
<dbReference type="FunFam" id="1.50.40.10:FF:000061">
    <property type="entry name" value="ADP/ATP transporter on adenylate translocase"/>
    <property type="match status" value="1"/>
</dbReference>
<evidence type="ECO:0000256" key="16">
    <source>
        <dbReference type="RuleBase" id="RU368008"/>
    </source>
</evidence>
<dbReference type="EMBL" id="HBGU01071523">
    <property type="protein sequence ID" value="CAD9533923.1"/>
    <property type="molecule type" value="Transcribed_RNA"/>
</dbReference>
<keyword evidence="10" id="KW-0496">Mitochondrion</keyword>
<dbReference type="GO" id="GO:0005471">
    <property type="term" value="F:ATP:ADP antiporter activity"/>
    <property type="evidence" value="ECO:0007669"/>
    <property type="project" value="UniProtKB-UniRule"/>
</dbReference>
<feature type="repeat" description="Solcar" evidence="14">
    <location>
        <begin position="137"/>
        <end position="225"/>
    </location>
</feature>
<evidence type="ECO:0000313" key="17">
    <source>
        <dbReference type="EMBL" id="CAD9533923.1"/>
    </source>
</evidence>
<keyword evidence="5" id="KW-0050">Antiport</keyword>
<dbReference type="PRINTS" id="PR00927">
    <property type="entry name" value="ADPTRNSLCASE"/>
</dbReference>
<feature type="repeat" description="Solcar" evidence="14">
    <location>
        <begin position="239"/>
        <end position="324"/>
    </location>
</feature>
<dbReference type="AlphaFoldDB" id="A0A7S2IZY5"/>
<organism evidence="17">
    <name type="scientific">Haptolina brevifila</name>
    <dbReference type="NCBI Taxonomy" id="156173"/>
    <lineage>
        <taxon>Eukaryota</taxon>
        <taxon>Haptista</taxon>
        <taxon>Haptophyta</taxon>
        <taxon>Prymnesiophyceae</taxon>
        <taxon>Prymnesiales</taxon>
        <taxon>Prymnesiaceae</taxon>
        <taxon>Haptolina</taxon>
    </lineage>
</organism>
<evidence type="ECO:0000256" key="4">
    <source>
        <dbReference type="ARBA" id="ARBA00022448"/>
    </source>
</evidence>